<keyword evidence="5" id="KW-1134">Transmembrane beta strand</keyword>
<dbReference type="AlphaFoldDB" id="A0A4U0PP63"/>
<organism evidence="18 19">
    <name type="scientific">Chitiniphilus eburneus</name>
    <dbReference type="NCBI Taxonomy" id="2571148"/>
    <lineage>
        <taxon>Bacteria</taxon>
        <taxon>Pseudomonadati</taxon>
        <taxon>Pseudomonadota</taxon>
        <taxon>Betaproteobacteria</taxon>
        <taxon>Neisseriales</taxon>
        <taxon>Chitinibacteraceae</taxon>
        <taxon>Chitiniphilus</taxon>
    </lineage>
</organism>
<keyword evidence="14 17" id="KW-0998">Cell outer membrane</keyword>
<evidence type="ECO:0000256" key="11">
    <source>
        <dbReference type="ARBA" id="ARBA00022963"/>
    </source>
</evidence>
<evidence type="ECO:0000256" key="4">
    <source>
        <dbReference type="ARBA" id="ARBA00011702"/>
    </source>
</evidence>
<name>A0A4U0PP63_9NEIS</name>
<feature type="chain" id="PRO_5021037792" description="Phospholipase A1" evidence="17">
    <location>
        <begin position="29"/>
        <end position="403"/>
    </location>
</feature>
<evidence type="ECO:0000256" key="10">
    <source>
        <dbReference type="ARBA" id="ARBA00022837"/>
    </source>
</evidence>
<evidence type="ECO:0000256" key="15">
    <source>
        <dbReference type="PIRSR" id="PIRSR603187-1"/>
    </source>
</evidence>
<keyword evidence="9 17" id="KW-0378">Hydrolase</keyword>
<dbReference type="GO" id="GO:0008970">
    <property type="term" value="F:phospholipase A1 activity"/>
    <property type="evidence" value="ECO:0007669"/>
    <property type="project" value="UniProtKB-EC"/>
</dbReference>
<evidence type="ECO:0000256" key="9">
    <source>
        <dbReference type="ARBA" id="ARBA00022801"/>
    </source>
</evidence>
<comment type="cofactor">
    <cofactor evidence="17">
        <name>Ca(2+)</name>
        <dbReference type="ChEBI" id="CHEBI:29108"/>
    </cofactor>
    <text evidence="17">Binds 1 Ca(2+) ion per monomer. In the dimeric form the Ca(2+) is bound by different amino acids with binding of each Ca(2+) shared with ligands coming from each monomer. The Ca(2+) ion may have a role in catalysis.</text>
</comment>
<keyword evidence="8 17" id="KW-0732">Signal</keyword>
<comment type="function">
    <text evidence="17">Hydrolysis of phosphatidylcholine with phospholipase A2 (EC 3.1.1.4) and phospholipase A1 (EC 3.1.1.32) activities.</text>
</comment>
<sequence>MNDPKHPLRALRITLLLALLFGAHAAHASIAVAPLPRQVDVTDALDITLLVFDDGQPGEPPTELRASLTAYPQPPVAVTLQRLPDPPTIQGQPRKARYSAAIPPTVRGQVRLELLDLDVAPMLVTVARRTDANPEPVPPVTEVSTATTAVLDQPVAATQAPEENPAALSRFSFNEPIYIAAGVNGNEYTQFQFSFKFRVFEPDTPTSRALTDNLYIGYTQSALMDIAADSYPIHDSLYRPSLYYYLPDTGLSAGWLKRVAFAAGYEHESNGEDELDSRAVDMLFVKPTFYLGDPADWHWTFSPKVYYYANKGDYNQDIAKYRGYGDYLFTFGHPQSLELAATLRTGTAGYTSGKVEATYPLARLFPSMMGYLYLSYFEGWGETLLDYNKRSSAQFRVGYSLWR</sequence>
<dbReference type="InterPro" id="IPR036541">
    <property type="entry name" value="PLipase_A1_sf"/>
</dbReference>
<evidence type="ECO:0000313" key="18">
    <source>
        <dbReference type="EMBL" id="TJZ70063.1"/>
    </source>
</evidence>
<evidence type="ECO:0000256" key="6">
    <source>
        <dbReference type="ARBA" id="ARBA00022692"/>
    </source>
</evidence>
<evidence type="ECO:0000256" key="2">
    <source>
        <dbReference type="ARBA" id="ARBA00001604"/>
    </source>
</evidence>
<feature type="signal peptide" evidence="17">
    <location>
        <begin position="1"/>
        <end position="28"/>
    </location>
</feature>
<comment type="subcellular location">
    <subcellularLocation>
        <location evidence="17">Cell outer membrane</location>
        <topology evidence="17">Multi-pass membrane protein</topology>
    </subcellularLocation>
    <text evidence="17">One of the very few enzymes located there.</text>
</comment>
<dbReference type="RefSeq" id="WP_136774125.1">
    <property type="nucleotide sequence ID" value="NZ_CP156074.1"/>
</dbReference>
<keyword evidence="10 16" id="KW-0106">Calcium</keyword>
<dbReference type="GO" id="GO:0046872">
    <property type="term" value="F:metal ion binding"/>
    <property type="evidence" value="ECO:0007669"/>
    <property type="project" value="UniProtKB-KW"/>
</dbReference>
<evidence type="ECO:0000256" key="1">
    <source>
        <dbReference type="ARBA" id="ARBA00000111"/>
    </source>
</evidence>
<feature type="active site" description="Nucleophile" evidence="15">
    <location>
        <position position="269"/>
    </location>
</feature>
<evidence type="ECO:0000256" key="16">
    <source>
        <dbReference type="PIRSR" id="PIRSR603187-2"/>
    </source>
</evidence>
<dbReference type="Proteomes" id="UP000310016">
    <property type="component" value="Unassembled WGS sequence"/>
</dbReference>
<keyword evidence="13" id="KW-0472">Membrane</keyword>
<dbReference type="Gene3D" id="2.40.230.10">
    <property type="entry name" value="Phospholipase A1"/>
    <property type="match status" value="1"/>
</dbReference>
<dbReference type="PRINTS" id="PR01486">
    <property type="entry name" value="PHPHLIPASEA1"/>
</dbReference>
<keyword evidence="6" id="KW-0812">Transmembrane</keyword>
<keyword evidence="11 17" id="KW-0442">Lipid degradation</keyword>
<evidence type="ECO:0000256" key="14">
    <source>
        <dbReference type="ARBA" id="ARBA00023237"/>
    </source>
</evidence>
<evidence type="ECO:0000256" key="3">
    <source>
        <dbReference type="ARBA" id="ARBA00010525"/>
    </source>
</evidence>
<comment type="catalytic activity">
    <reaction evidence="2 17">
        <text>a 1,2-diacyl-sn-glycero-3-phosphocholine + H2O = a 1-acyl-sn-glycero-3-phosphocholine + a fatty acid + H(+)</text>
        <dbReference type="Rhea" id="RHEA:15801"/>
        <dbReference type="ChEBI" id="CHEBI:15377"/>
        <dbReference type="ChEBI" id="CHEBI:15378"/>
        <dbReference type="ChEBI" id="CHEBI:28868"/>
        <dbReference type="ChEBI" id="CHEBI:57643"/>
        <dbReference type="ChEBI" id="CHEBI:58168"/>
        <dbReference type="EC" id="3.1.1.4"/>
    </reaction>
</comment>
<evidence type="ECO:0000256" key="13">
    <source>
        <dbReference type="ARBA" id="ARBA00023136"/>
    </source>
</evidence>
<evidence type="ECO:0000256" key="12">
    <source>
        <dbReference type="ARBA" id="ARBA00023098"/>
    </source>
</evidence>
<accession>A0A4U0PP63</accession>
<gene>
    <name evidence="18" type="ORF">FAZ21_14300</name>
</gene>
<dbReference type="Pfam" id="PF02253">
    <property type="entry name" value="PLA1"/>
    <property type="match status" value="1"/>
</dbReference>
<keyword evidence="12 17" id="KW-0443">Lipid metabolism</keyword>
<comment type="catalytic activity">
    <reaction evidence="1 17">
        <text>a 1,2-diacyl-sn-glycero-3-phosphocholine + H2O = a 2-acyl-sn-glycero-3-phosphocholine + a fatty acid + H(+)</text>
        <dbReference type="Rhea" id="RHEA:18689"/>
        <dbReference type="ChEBI" id="CHEBI:15377"/>
        <dbReference type="ChEBI" id="CHEBI:15378"/>
        <dbReference type="ChEBI" id="CHEBI:28868"/>
        <dbReference type="ChEBI" id="CHEBI:57643"/>
        <dbReference type="ChEBI" id="CHEBI:57875"/>
        <dbReference type="EC" id="3.1.1.32"/>
    </reaction>
</comment>
<comment type="subunit">
    <text evidence="4 17">Homodimer; dimerization is reversible, and the dimeric form is the active one.</text>
</comment>
<evidence type="ECO:0000256" key="5">
    <source>
        <dbReference type="ARBA" id="ARBA00022452"/>
    </source>
</evidence>
<comment type="similarity">
    <text evidence="3 17">Belongs to the phospholipase A1 family.</text>
</comment>
<comment type="caution">
    <text evidence="18">The sequence shown here is derived from an EMBL/GenBank/DDBJ whole genome shotgun (WGS) entry which is preliminary data.</text>
</comment>
<dbReference type="InterPro" id="IPR003187">
    <property type="entry name" value="PLipase_A1"/>
</dbReference>
<protein>
    <recommendedName>
        <fullName evidence="17">Phospholipase A1</fullName>
        <ecNumber evidence="17">3.1.1.32</ecNumber>
        <ecNumber evidence="17">3.1.1.4</ecNumber>
    </recommendedName>
    <alternativeName>
        <fullName evidence="17">Phosphatidylcholine 1-acylhydrolase</fullName>
    </alternativeName>
</protein>
<evidence type="ECO:0000256" key="17">
    <source>
        <dbReference type="RuleBase" id="RU366027"/>
    </source>
</evidence>
<keyword evidence="19" id="KW-1185">Reference proteome</keyword>
<dbReference type="PANTHER" id="PTHR40457">
    <property type="entry name" value="PHOSPHOLIPASE A1"/>
    <property type="match status" value="1"/>
</dbReference>
<feature type="binding site" description="in dimeric form" evidence="16">
    <location>
        <position position="230"/>
    </location>
    <ligand>
        <name>Ca(2+)</name>
        <dbReference type="ChEBI" id="CHEBI:29108"/>
        <label>1</label>
    </ligand>
</feature>
<dbReference type="EC" id="3.1.1.4" evidence="17"/>
<dbReference type="PANTHER" id="PTHR40457:SF1">
    <property type="entry name" value="PHOSPHOLIPASE A1"/>
    <property type="match status" value="1"/>
</dbReference>
<keyword evidence="7 16" id="KW-0479">Metal-binding</keyword>
<dbReference type="GO" id="GO:0016042">
    <property type="term" value="P:lipid catabolic process"/>
    <property type="evidence" value="ECO:0007669"/>
    <property type="project" value="UniProtKB-KW"/>
</dbReference>
<evidence type="ECO:0000313" key="19">
    <source>
        <dbReference type="Proteomes" id="UP000310016"/>
    </source>
</evidence>
<feature type="binding site" description="in dimeric form" evidence="16">
    <location>
        <position position="277"/>
    </location>
    <ligand>
        <name>Ca(2+)</name>
        <dbReference type="ChEBI" id="CHEBI:29108"/>
        <label>1</label>
    </ligand>
</feature>
<dbReference type="GO" id="GO:0004623">
    <property type="term" value="F:phospholipase A2 activity"/>
    <property type="evidence" value="ECO:0007669"/>
    <property type="project" value="UniProtKB-EC"/>
</dbReference>
<evidence type="ECO:0000256" key="7">
    <source>
        <dbReference type="ARBA" id="ARBA00022723"/>
    </source>
</evidence>
<dbReference type="EC" id="3.1.1.32" evidence="17"/>
<proteinExistence type="inferred from homology"/>
<dbReference type="SUPFAM" id="SSF56931">
    <property type="entry name" value="Outer membrane phospholipase A (OMPLA)"/>
    <property type="match status" value="1"/>
</dbReference>
<reference evidence="18 19" key="1">
    <citation type="submission" date="2019-04" db="EMBL/GenBank/DDBJ databases">
        <title>Chitiniphilus eburnea sp. nov., a novel chitinolytic bacterium isolated from aquaculture sludge.</title>
        <authorList>
            <person name="Sheng M."/>
        </authorList>
    </citation>
    <scope>NUCLEOTIDE SEQUENCE [LARGE SCALE GENOMIC DNA]</scope>
    <source>
        <strain evidence="18 19">HX-2-15</strain>
    </source>
</reference>
<dbReference type="EMBL" id="SUMF01000019">
    <property type="protein sequence ID" value="TJZ70063.1"/>
    <property type="molecule type" value="Genomic_DNA"/>
</dbReference>
<evidence type="ECO:0000256" key="8">
    <source>
        <dbReference type="ARBA" id="ARBA00022729"/>
    </source>
</evidence>
<feature type="active site" description="Proton acceptor" evidence="15">
    <location>
        <position position="267"/>
    </location>
</feature>
<dbReference type="OrthoDB" id="188433at2"/>
<dbReference type="GO" id="GO:0009279">
    <property type="term" value="C:cell outer membrane"/>
    <property type="evidence" value="ECO:0007669"/>
    <property type="project" value="UniProtKB-SubCell"/>
</dbReference>